<dbReference type="Gene3D" id="2.60.40.3210">
    <property type="entry name" value="Zona pellucida, ZP-N domain"/>
    <property type="match status" value="1"/>
</dbReference>
<keyword evidence="4" id="KW-1185">Reference proteome</keyword>
<dbReference type="InterPro" id="IPR055356">
    <property type="entry name" value="ZP-N"/>
</dbReference>
<dbReference type="PROSITE" id="PS51034">
    <property type="entry name" value="ZP_2"/>
    <property type="match status" value="1"/>
</dbReference>
<evidence type="ECO:0000259" key="2">
    <source>
        <dbReference type="PROSITE" id="PS51233"/>
    </source>
</evidence>
<organism evidence="3 4">
    <name type="scientific">Channa striata</name>
    <name type="common">Snakehead murrel</name>
    <name type="synonym">Ophicephalus striatus</name>
    <dbReference type="NCBI Taxonomy" id="64152"/>
    <lineage>
        <taxon>Eukaryota</taxon>
        <taxon>Metazoa</taxon>
        <taxon>Chordata</taxon>
        <taxon>Craniata</taxon>
        <taxon>Vertebrata</taxon>
        <taxon>Euteleostomi</taxon>
        <taxon>Actinopterygii</taxon>
        <taxon>Neopterygii</taxon>
        <taxon>Teleostei</taxon>
        <taxon>Neoteleostei</taxon>
        <taxon>Acanthomorphata</taxon>
        <taxon>Anabantaria</taxon>
        <taxon>Anabantiformes</taxon>
        <taxon>Channoidei</taxon>
        <taxon>Channidae</taxon>
        <taxon>Channa</taxon>
    </lineage>
</organism>
<feature type="domain" description="ZP" evidence="1">
    <location>
        <begin position="297"/>
        <end position="450"/>
    </location>
</feature>
<dbReference type="PANTHER" id="PTHR46160">
    <property type="entry name" value="ALPHA-TECTORIN-RELATED"/>
    <property type="match status" value="1"/>
</dbReference>
<protein>
    <submittedName>
        <fullName evidence="3">Uncharacterized protein</fullName>
    </submittedName>
</protein>
<dbReference type="AlphaFoldDB" id="A0AA88T495"/>
<dbReference type="Pfam" id="PF08742">
    <property type="entry name" value="C8"/>
    <property type="match status" value="1"/>
</dbReference>
<reference evidence="3" key="1">
    <citation type="submission" date="2023-07" db="EMBL/GenBank/DDBJ databases">
        <title>Chromosome-level Genome Assembly of Striped Snakehead (Channa striata).</title>
        <authorList>
            <person name="Liu H."/>
        </authorList>
    </citation>
    <scope>NUCLEOTIDE SEQUENCE</scope>
    <source>
        <strain evidence="3">Gz</strain>
        <tissue evidence="3">Muscle</tissue>
    </source>
</reference>
<proteinExistence type="predicted"/>
<evidence type="ECO:0000313" key="4">
    <source>
        <dbReference type="Proteomes" id="UP001187415"/>
    </source>
</evidence>
<dbReference type="Proteomes" id="UP001187415">
    <property type="component" value="Unassembled WGS sequence"/>
</dbReference>
<sequence>MSTCTVTGPTVINFKGQVNSVQDRCAYSLMSAPSLSDLLVLGNFQERLRKDVSFLDSVTLRLDGSGVLIHLEQGGRLDDTTLNLNSSTQLVHGVELSKDQTGVTAKVSLSNYTTSVFFDGYTAQISLTGPGLLSHISGLCGNSSSSLGEVRLPNYSVSGCEIQYNDTADSTINCTTMTERCNLLKESPFTTCNSLIDPQPYVTACTNTLCKYPAVDGLSCQFLKAYSRVYSLHNNKTVGDWWSKAGCSPPQAFCQNRTCSPHEFCGQRTDGGETRCFCRALFASSYTSTNTLGCPTVCSQNSASLSLVGCLLEDKGIDYSTLHLNDQTCRGLMDEQTHMVTFSFNGSNTCGAVVTTNGSQLIYKNTITNQNSSSDIITRHDQVYVDFSCVKTQSVVKSFRIKGSSVITSGAGSYTLTMKTYTNANRTQAVEPNTEVRLDQRIWVELKTGG</sequence>
<dbReference type="PROSITE" id="PS51233">
    <property type="entry name" value="VWFD"/>
    <property type="match status" value="1"/>
</dbReference>
<evidence type="ECO:0000313" key="3">
    <source>
        <dbReference type="EMBL" id="KAK2863431.1"/>
    </source>
</evidence>
<dbReference type="PANTHER" id="PTHR46160:SF9">
    <property type="entry name" value="PROTEIN PRY2-RELATED"/>
    <property type="match status" value="1"/>
</dbReference>
<feature type="domain" description="VWFD" evidence="2">
    <location>
        <begin position="2"/>
        <end position="182"/>
    </location>
</feature>
<comment type="caution">
    <text evidence="3">The sequence shown here is derived from an EMBL/GenBank/DDBJ whole genome shotgun (WGS) entry which is preliminary data.</text>
</comment>
<dbReference type="Pfam" id="PF23344">
    <property type="entry name" value="ZP-N"/>
    <property type="match status" value="1"/>
</dbReference>
<name>A0AA88T495_CHASR</name>
<dbReference type="InterPro" id="IPR001846">
    <property type="entry name" value="VWF_type-D"/>
</dbReference>
<accession>A0AA88T495</accession>
<dbReference type="SMART" id="SM00832">
    <property type="entry name" value="C8"/>
    <property type="match status" value="1"/>
</dbReference>
<gene>
    <name evidence="3" type="ORF">Q5P01_002964</name>
</gene>
<dbReference type="EMBL" id="JAUPFM010000001">
    <property type="protein sequence ID" value="KAK2863431.1"/>
    <property type="molecule type" value="Genomic_DNA"/>
</dbReference>
<dbReference type="InterPro" id="IPR052749">
    <property type="entry name" value="Alpha-tectorin"/>
</dbReference>
<dbReference type="InterPro" id="IPR014853">
    <property type="entry name" value="VWF/SSPO/ZAN-like_Cys-rich_dom"/>
</dbReference>
<evidence type="ECO:0000259" key="1">
    <source>
        <dbReference type="PROSITE" id="PS51034"/>
    </source>
</evidence>
<dbReference type="InterPro" id="IPR001507">
    <property type="entry name" value="ZP_dom"/>
</dbReference>